<dbReference type="InterPro" id="IPR050491">
    <property type="entry name" value="AmpC-like"/>
</dbReference>
<dbReference type="PANTHER" id="PTHR46825">
    <property type="entry name" value="D-ALANYL-D-ALANINE-CARBOXYPEPTIDASE/ENDOPEPTIDASE AMPH"/>
    <property type="match status" value="1"/>
</dbReference>
<dbReference type="PANTHER" id="PTHR46825:SF9">
    <property type="entry name" value="BETA-LACTAMASE-RELATED DOMAIN-CONTAINING PROTEIN"/>
    <property type="match status" value="1"/>
</dbReference>
<dbReference type="InterPro" id="IPR012338">
    <property type="entry name" value="Beta-lactam/transpept-like"/>
</dbReference>
<evidence type="ECO:0000259" key="1">
    <source>
        <dbReference type="Pfam" id="PF00144"/>
    </source>
</evidence>
<dbReference type="EMBL" id="VIKS01000009">
    <property type="protein sequence ID" value="TQV87017.1"/>
    <property type="molecule type" value="Genomic_DNA"/>
</dbReference>
<dbReference type="Pfam" id="PF00144">
    <property type="entry name" value="Beta-lactamase"/>
    <property type="match status" value="1"/>
</dbReference>
<feature type="domain" description="Beta-lactamase-related" evidence="1">
    <location>
        <begin position="67"/>
        <end position="386"/>
    </location>
</feature>
<accession>A0A545UC35</accession>
<organism evidence="2 3">
    <name type="scientific">Aliikangiella coralliicola</name>
    <dbReference type="NCBI Taxonomy" id="2592383"/>
    <lineage>
        <taxon>Bacteria</taxon>
        <taxon>Pseudomonadati</taxon>
        <taxon>Pseudomonadota</taxon>
        <taxon>Gammaproteobacteria</taxon>
        <taxon>Oceanospirillales</taxon>
        <taxon>Pleioneaceae</taxon>
        <taxon>Aliikangiella</taxon>
    </lineage>
</organism>
<comment type="caution">
    <text evidence="2">The sequence shown here is derived from an EMBL/GenBank/DDBJ whole genome shotgun (WGS) entry which is preliminary data.</text>
</comment>
<protein>
    <submittedName>
        <fullName evidence="2">Beta-lactamase family protein</fullName>
    </submittedName>
</protein>
<proteinExistence type="predicted"/>
<dbReference type="AlphaFoldDB" id="A0A545UC35"/>
<gene>
    <name evidence="2" type="ORF">FLL46_14515</name>
</gene>
<dbReference type="OrthoDB" id="119951at2"/>
<name>A0A545UC35_9GAMM</name>
<evidence type="ECO:0000313" key="2">
    <source>
        <dbReference type="EMBL" id="TQV87017.1"/>
    </source>
</evidence>
<dbReference type="Gene3D" id="3.40.710.10">
    <property type="entry name" value="DD-peptidase/beta-lactamase superfamily"/>
    <property type="match status" value="1"/>
</dbReference>
<reference evidence="2 3" key="1">
    <citation type="submission" date="2019-07" db="EMBL/GenBank/DDBJ databases">
        <title>Draft genome for Aliikangiella sp. M105.</title>
        <authorList>
            <person name="Wang G."/>
        </authorList>
    </citation>
    <scope>NUCLEOTIDE SEQUENCE [LARGE SCALE GENOMIC DNA]</scope>
    <source>
        <strain evidence="2 3">M105</strain>
    </source>
</reference>
<sequence length="497" mass="57227">MIIVVRRGVFTSKLRLKFDTLTRKDFFMLRKRHFLFSLIGCWLVLKTMPILAIENRADRFVDMVERLDQIQKQHNIPAYALVISDPQKVIFDQVRGVAESGSSEPVSQNAYFRIGSITKTFVALSALVAESQGKLKLDENIFKYLKKTTLKNKFEKDHPITIAQLLEHSAGLTDMSKQEFDSNDVVTLEQGLRRFESVRKTLWQPGTFNSYSNTGYGLAGRVLEVAMGADINTVVTQLVFKPLEMSTATLIRSKNVKSQLVPGYQSDGTELIPYWNMIYPSLGAINLRPRDMGKLLQLYLARDSEIITAKMLHRQENPEASLAAQNGLSYGYGPGLYQWYRNGYRFYGHGGDADGYLSHFGYQKDAKLGYFFVINTFNNRAKRAMKRVIENFLIQELPKAQVMREVKSQLPRKFEGAYQSVTQRFFRPSFNLIQLRWQRGRLYINEGDEDWQPLIYLGNGLFRRTFESQPSLIIFNHEDKTFLVGDEGNYQKRVLSE</sequence>
<keyword evidence="3" id="KW-1185">Reference proteome</keyword>
<dbReference type="Proteomes" id="UP000315439">
    <property type="component" value="Unassembled WGS sequence"/>
</dbReference>
<dbReference type="InterPro" id="IPR001466">
    <property type="entry name" value="Beta-lactam-related"/>
</dbReference>
<evidence type="ECO:0000313" key="3">
    <source>
        <dbReference type="Proteomes" id="UP000315439"/>
    </source>
</evidence>
<dbReference type="SUPFAM" id="SSF56601">
    <property type="entry name" value="beta-lactamase/transpeptidase-like"/>
    <property type="match status" value="1"/>
</dbReference>